<proteinExistence type="inferred from homology"/>
<dbReference type="PRINTS" id="PR00081">
    <property type="entry name" value="GDHRDH"/>
</dbReference>
<accession>A0AAD9EDX2</accession>
<dbReference type="Pfam" id="PF00106">
    <property type="entry name" value="adh_short"/>
    <property type="match status" value="1"/>
</dbReference>
<organism evidence="3 4">
    <name type="scientific">Colletotrichum chrysophilum</name>
    <dbReference type="NCBI Taxonomy" id="1836956"/>
    <lineage>
        <taxon>Eukaryota</taxon>
        <taxon>Fungi</taxon>
        <taxon>Dikarya</taxon>
        <taxon>Ascomycota</taxon>
        <taxon>Pezizomycotina</taxon>
        <taxon>Sordariomycetes</taxon>
        <taxon>Hypocreomycetidae</taxon>
        <taxon>Glomerellales</taxon>
        <taxon>Glomerellaceae</taxon>
        <taxon>Colletotrichum</taxon>
        <taxon>Colletotrichum gloeosporioides species complex</taxon>
    </lineage>
</organism>
<keyword evidence="4" id="KW-1185">Reference proteome</keyword>
<dbReference type="EMBL" id="JAQOWY010000324">
    <property type="protein sequence ID" value="KAK1844127.1"/>
    <property type="molecule type" value="Genomic_DNA"/>
</dbReference>
<dbReference type="Gene3D" id="3.40.50.720">
    <property type="entry name" value="NAD(P)-binding Rossmann-like Domain"/>
    <property type="match status" value="1"/>
</dbReference>
<name>A0AAD9EDX2_9PEZI</name>
<comment type="caution">
    <text evidence="3">The sequence shown here is derived from an EMBL/GenBank/DDBJ whole genome shotgun (WGS) entry which is preliminary data.</text>
</comment>
<dbReference type="InterPro" id="IPR002347">
    <property type="entry name" value="SDR_fam"/>
</dbReference>
<gene>
    <name evidence="3" type="ORF">CCHR01_13233</name>
</gene>
<dbReference type="Proteomes" id="UP001243330">
    <property type="component" value="Unassembled WGS sequence"/>
</dbReference>
<dbReference type="CDD" id="cd05233">
    <property type="entry name" value="SDR_c"/>
    <property type="match status" value="1"/>
</dbReference>
<dbReference type="SUPFAM" id="SSF51735">
    <property type="entry name" value="NAD(P)-binding Rossmann-fold domains"/>
    <property type="match status" value="1"/>
</dbReference>
<evidence type="ECO:0000313" key="3">
    <source>
        <dbReference type="EMBL" id="KAK1844127.1"/>
    </source>
</evidence>
<reference evidence="3" key="1">
    <citation type="submission" date="2023-01" db="EMBL/GenBank/DDBJ databases">
        <title>Colletotrichum chrysophilum M932 genome sequence.</title>
        <authorList>
            <person name="Baroncelli R."/>
        </authorList>
    </citation>
    <scope>NUCLEOTIDE SEQUENCE</scope>
    <source>
        <strain evidence="3">M932</strain>
    </source>
</reference>
<dbReference type="PANTHER" id="PTHR42901:SF1">
    <property type="entry name" value="ALCOHOL DEHYDROGENASE"/>
    <property type="match status" value="1"/>
</dbReference>
<dbReference type="AlphaFoldDB" id="A0AAD9EDX2"/>
<protein>
    <submittedName>
        <fullName evidence="3">Short chain dehydrogenase reductase family protein</fullName>
    </submittedName>
</protein>
<sequence>MSFTKTYHHKPYDLISPSRPELSAAGKNVVITGGGTGIGKSIALSFAKAGASSICILGRRLDRLEIAVAEIRSTAKLGTQVLCKKADLSIRDEACAAIDEISSAVGNIGILVSNAGFFPKVGGVVHQGAEDYMEGFKLNVVTTLHALQAFVPHAAQSAIVLNISTSLAHIKPWAGHSGYCVTKGANLKLVDFFAAENPDIHVVNVQPGVIETELSPQGTTFNTTDDQTYATAALPGHFCVWLASPEARFLKNKFVWANWDVQELMQRAGEIESSHLLTWIIDGVRI</sequence>
<dbReference type="PANTHER" id="PTHR42901">
    <property type="entry name" value="ALCOHOL DEHYDROGENASE"/>
    <property type="match status" value="1"/>
</dbReference>
<dbReference type="GO" id="GO:0016491">
    <property type="term" value="F:oxidoreductase activity"/>
    <property type="evidence" value="ECO:0007669"/>
    <property type="project" value="UniProtKB-KW"/>
</dbReference>
<comment type="similarity">
    <text evidence="1">Belongs to the short-chain dehydrogenases/reductases (SDR) family.</text>
</comment>
<keyword evidence="2" id="KW-0560">Oxidoreductase</keyword>
<dbReference type="InterPro" id="IPR036291">
    <property type="entry name" value="NAD(P)-bd_dom_sf"/>
</dbReference>
<evidence type="ECO:0000256" key="1">
    <source>
        <dbReference type="ARBA" id="ARBA00006484"/>
    </source>
</evidence>
<evidence type="ECO:0000256" key="2">
    <source>
        <dbReference type="ARBA" id="ARBA00023002"/>
    </source>
</evidence>
<evidence type="ECO:0000313" key="4">
    <source>
        <dbReference type="Proteomes" id="UP001243330"/>
    </source>
</evidence>